<protein>
    <submittedName>
        <fullName evidence="1">Uncharacterized protein</fullName>
    </submittedName>
</protein>
<keyword evidence="2" id="KW-1185">Reference proteome</keyword>
<proteinExistence type="predicted"/>
<dbReference type="EMBL" id="WELI01000001">
    <property type="protein sequence ID" value="KAB7732551.1"/>
    <property type="molecule type" value="Genomic_DNA"/>
</dbReference>
<comment type="caution">
    <text evidence="1">The sequence shown here is derived from an EMBL/GenBank/DDBJ whole genome shotgun (WGS) entry which is preliminary data.</text>
</comment>
<dbReference type="Proteomes" id="UP000488299">
    <property type="component" value="Unassembled WGS sequence"/>
</dbReference>
<organism evidence="1 2">
    <name type="scientific">Rudanella paleaurantiibacter</name>
    <dbReference type="NCBI Taxonomy" id="2614655"/>
    <lineage>
        <taxon>Bacteria</taxon>
        <taxon>Pseudomonadati</taxon>
        <taxon>Bacteroidota</taxon>
        <taxon>Cytophagia</taxon>
        <taxon>Cytophagales</taxon>
        <taxon>Cytophagaceae</taxon>
        <taxon>Rudanella</taxon>
    </lineage>
</organism>
<sequence>MLTTDFQSMDIQEQLSLTYKEGTLLTTVTSNTEMRSLYYLDSHFVDITCVPTLKGWFTTWQVSSIRHYLDMPSNTDFLEPFIERFSVDDLSK</sequence>
<accession>A0A7J5U494</accession>
<dbReference type="RefSeq" id="WP_152121956.1">
    <property type="nucleotide sequence ID" value="NZ_WELI01000001.1"/>
</dbReference>
<gene>
    <name evidence="1" type="ORF">F5984_00920</name>
</gene>
<evidence type="ECO:0000313" key="1">
    <source>
        <dbReference type="EMBL" id="KAB7732551.1"/>
    </source>
</evidence>
<dbReference type="AlphaFoldDB" id="A0A7J5U494"/>
<reference evidence="1 2" key="1">
    <citation type="submission" date="2019-10" db="EMBL/GenBank/DDBJ databases">
        <title>Rudanella paleaurantiibacter sp. nov., isolated from sludge.</title>
        <authorList>
            <person name="Xu S.Q."/>
        </authorList>
    </citation>
    <scope>NUCLEOTIDE SEQUENCE [LARGE SCALE GENOMIC DNA]</scope>
    <source>
        <strain evidence="1 2">HX-22-17</strain>
    </source>
</reference>
<name>A0A7J5U494_9BACT</name>
<evidence type="ECO:0000313" key="2">
    <source>
        <dbReference type="Proteomes" id="UP000488299"/>
    </source>
</evidence>